<dbReference type="EMBL" id="VZZK01000022">
    <property type="protein sequence ID" value="KAB1077326.1"/>
    <property type="molecule type" value="Genomic_DNA"/>
</dbReference>
<gene>
    <name evidence="2" type="ORF">F6X53_19490</name>
</gene>
<evidence type="ECO:0000256" key="1">
    <source>
        <dbReference type="SAM" id="MobiDB-lite"/>
    </source>
</evidence>
<dbReference type="AlphaFoldDB" id="A0A6L3SUM1"/>
<feature type="compositionally biased region" description="Low complexity" evidence="1">
    <location>
        <begin position="1"/>
        <end position="10"/>
    </location>
</feature>
<name>A0A6L3SUM1_9HYPH</name>
<feature type="region of interest" description="Disordered" evidence="1">
    <location>
        <begin position="1"/>
        <end position="67"/>
    </location>
</feature>
<reference evidence="2 3" key="1">
    <citation type="submission" date="2019-09" db="EMBL/GenBank/DDBJ databases">
        <title>YIM 48816 draft genome.</title>
        <authorList>
            <person name="Jiang L."/>
        </authorList>
    </citation>
    <scope>NUCLEOTIDE SEQUENCE [LARGE SCALE GENOMIC DNA]</scope>
    <source>
        <strain evidence="2 3">YIM 48816</strain>
    </source>
</reference>
<accession>A0A6L3SUM1</accession>
<keyword evidence="3" id="KW-1185">Reference proteome</keyword>
<sequence length="67" mass="7063">MQNRQGETGPTPEPRPTRPERDFGDSAGYGSGGSSLDRREVGDDGPSAEGRPNPLDAVIKPRRDAGA</sequence>
<feature type="compositionally biased region" description="Basic and acidic residues" evidence="1">
    <location>
        <begin position="15"/>
        <end position="24"/>
    </location>
</feature>
<organism evidence="2 3">
    <name type="scientific">Methylobacterium soli</name>
    <dbReference type="NCBI Taxonomy" id="553447"/>
    <lineage>
        <taxon>Bacteria</taxon>
        <taxon>Pseudomonadati</taxon>
        <taxon>Pseudomonadota</taxon>
        <taxon>Alphaproteobacteria</taxon>
        <taxon>Hyphomicrobiales</taxon>
        <taxon>Methylobacteriaceae</taxon>
        <taxon>Methylobacterium</taxon>
    </lineage>
</organism>
<evidence type="ECO:0000313" key="2">
    <source>
        <dbReference type="EMBL" id="KAB1077326.1"/>
    </source>
</evidence>
<proteinExistence type="predicted"/>
<comment type="caution">
    <text evidence="2">The sequence shown here is derived from an EMBL/GenBank/DDBJ whole genome shotgun (WGS) entry which is preliminary data.</text>
</comment>
<dbReference type="Proteomes" id="UP000474159">
    <property type="component" value="Unassembled WGS sequence"/>
</dbReference>
<protein>
    <submittedName>
        <fullName evidence="2">Uncharacterized protein</fullName>
    </submittedName>
</protein>
<evidence type="ECO:0000313" key="3">
    <source>
        <dbReference type="Proteomes" id="UP000474159"/>
    </source>
</evidence>